<proteinExistence type="predicted"/>
<evidence type="ECO:0008006" key="4">
    <source>
        <dbReference type="Google" id="ProtNLM"/>
    </source>
</evidence>
<feature type="region of interest" description="Disordered" evidence="1">
    <location>
        <begin position="1"/>
        <end position="48"/>
    </location>
</feature>
<evidence type="ECO:0000313" key="3">
    <source>
        <dbReference type="Proteomes" id="UP000076969"/>
    </source>
</evidence>
<name>A0A172WFT6_9EURY</name>
<evidence type="ECO:0000256" key="1">
    <source>
        <dbReference type="SAM" id="MobiDB-lite"/>
    </source>
</evidence>
<dbReference type="NCBIfam" id="TIGR04288">
    <property type="entry name" value="CGP_CTERM"/>
    <property type="match status" value="1"/>
</dbReference>
<keyword evidence="3" id="KW-1185">Reference proteome</keyword>
<evidence type="ECO:0000313" key="2">
    <source>
        <dbReference type="EMBL" id="ANF22281.1"/>
    </source>
</evidence>
<sequence length="69" mass="7145">MILLVEGTGGEEVIPTETPTETPSETTITPSETTTTPAETTTPGEEGGICGPAVLLGLALAPLLLRRRR</sequence>
<gene>
    <name evidence="2" type="ORF">A7C91_03110</name>
</gene>
<reference evidence="3" key="1">
    <citation type="journal article" date="2016" name="Syst. Appl. Microbiol.">
        <title>Thermococcus piezophilus sp. nov., a novel hyperthermophilic and piezophilic archaeon with a broad pressure range for growth, isolated from a deepest hydrothermal vent at the Mid-Cayman Rise.</title>
        <authorList>
            <person name="Dalmasso C."/>
            <person name="Oger P."/>
            <person name="Selva G."/>
            <person name="Courtine D."/>
            <person name="L'Haridon S."/>
            <person name="Garlaschelli A."/>
            <person name="Roussel E."/>
            <person name="Miyazaki J."/>
            <person name="Reveillaud J."/>
            <person name="Jebbar M."/>
            <person name="Takai K."/>
            <person name="Maignien L."/>
            <person name="Alain K."/>
        </authorList>
    </citation>
    <scope>NUCLEOTIDE SEQUENCE [LARGE SCALE GENOMIC DNA]</scope>
    <source>
        <strain evidence="3">CDGS</strain>
    </source>
</reference>
<dbReference type="AlphaFoldDB" id="A0A172WFT6"/>
<organism evidence="2 3">
    <name type="scientific">Thermococcus piezophilus</name>
    <dbReference type="NCBI Taxonomy" id="1712654"/>
    <lineage>
        <taxon>Archaea</taxon>
        <taxon>Methanobacteriati</taxon>
        <taxon>Methanobacteriota</taxon>
        <taxon>Thermococci</taxon>
        <taxon>Thermococcales</taxon>
        <taxon>Thermococcaceae</taxon>
        <taxon>Thermococcus</taxon>
    </lineage>
</organism>
<dbReference type="InterPro" id="IPR027552">
    <property type="entry name" value="CGP_CTERM"/>
</dbReference>
<dbReference type="Proteomes" id="UP000076969">
    <property type="component" value="Chromosome"/>
</dbReference>
<feature type="compositionally biased region" description="Low complexity" evidence="1">
    <location>
        <begin position="11"/>
        <end position="44"/>
    </location>
</feature>
<dbReference type="KEGG" id="tpie:A7C91_03110"/>
<protein>
    <recommendedName>
        <fullName evidence="4">CGP-CTERM sorting domain-containing protein</fullName>
    </recommendedName>
</protein>
<accession>A0A172WFT6</accession>
<dbReference type="EMBL" id="CP015520">
    <property type="protein sequence ID" value="ANF22281.1"/>
    <property type="molecule type" value="Genomic_DNA"/>
</dbReference>